<sequence>MADGKRNNAAGKVATPKSGGLPMQDSLEALGKAVGARIRITTAAPTGTTLEGTLFTACQTTNLIAINVSPASQKGAEYHVVPVSKIQAFQIVSLAEPDSATAIPTISRVDVAQLKKREEAKVKELKEKERARKEMLGRGVGKEGQDIFNALAKQFPGTRWAETSIIVLDAVKIDAPYRADDCKAPREQQKALAHVRKVVDGERRKMAARPGAVVATPSVGARKGG</sequence>
<accession>A0A4U0XRG4</accession>
<dbReference type="SMART" id="SM00995">
    <property type="entry name" value="AD"/>
    <property type="match status" value="1"/>
</dbReference>
<dbReference type="InterPro" id="IPR039683">
    <property type="entry name" value="Lsm12-like"/>
</dbReference>
<feature type="region of interest" description="Disordered" evidence="2">
    <location>
        <begin position="202"/>
        <end position="225"/>
    </location>
</feature>
<protein>
    <recommendedName>
        <fullName evidence="3">AD domain-containing protein</fullName>
    </recommendedName>
</protein>
<evidence type="ECO:0000313" key="4">
    <source>
        <dbReference type="EMBL" id="TKA79191.1"/>
    </source>
</evidence>
<feature type="region of interest" description="Disordered" evidence="2">
    <location>
        <begin position="1"/>
        <end position="22"/>
    </location>
</feature>
<dbReference type="Proteomes" id="UP000308768">
    <property type="component" value="Unassembled WGS sequence"/>
</dbReference>
<evidence type="ECO:0000259" key="3">
    <source>
        <dbReference type="PROSITE" id="PS52001"/>
    </source>
</evidence>
<dbReference type="Pfam" id="PF09793">
    <property type="entry name" value="AD"/>
    <property type="match status" value="1"/>
</dbReference>
<evidence type="ECO:0000256" key="1">
    <source>
        <dbReference type="SAM" id="Coils"/>
    </source>
</evidence>
<evidence type="ECO:0000313" key="5">
    <source>
        <dbReference type="Proteomes" id="UP000308768"/>
    </source>
</evidence>
<proteinExistence type="predicted"/>
<comment type="caution">
    <text evidence="4">The sequence shown here is derived from an EMBL/GenBank/DDBJ whole genome shotgun (WGS) entry which is preliminary data.</text>
</comment>
<reference evidence="4 5" key="1">
    <citation type="submission" date="2017-03" db="EMBL/GenBank/DDBJ databases">
        <title>Genomes of endolithic fungi from Antarctica.</title>
        <authorList>
            <person name="Coleine C."/>
            <person name="Masonjones S."/>
            <person name="Stajich J.E."/>
        </authorList>
    </citation>
    <scope>NUCLEOTIDE SEQUENCE [LARGE SCALE GENOMIC DNA]</scope>
    <source>
        <strain evidence="4 5">CCFEE 5187</strain>
    </source>
</reference>
<dbReference type="AlphaFoldDB" id="A0A4U0XRG4"/>
<dbReference type="InterPro" id="IPR047574">
    <property type="entry name" value="AD"/>
</dbReference>
<dbReference type="EMBL" id="NAJN01000110">
    <property type="protein sequence ID" value="TKA79191.1"/>
    <property type="molecule type" value="Genomic_DNA"/>
</dbReference>
<keyword evidence="5" id="KW-1185">Reference proteome</keyword>
<keyword evidence="1" id="KW-0175">Coiled coil</keyword>
<dbReference type="STRING" id="331657.A0A4U0XRG4"/>
<dbReference type="InterPro" id="IPR019181">
    <property type="entry name" value="LSM12_ABD"/>
</dbReference>
<gene>
    <name evidence="4" type="ORF">B0A49_02162</name>
</gene>
<dbReference type="PROSITE" id="PS52001">
    <property type="entry name" value="AD"/>
    <property type="match status" value="1"/>
</dbReference>
<name>A0A4U0XRG4_9PEZI</name>
<feature type="coiled-coil region" evidence="1">
    <location>
        <begin position="108"/>
        <end position="135"/>
    </location>
</feature>
<organism evidence="4 5">
    <name type="scientific">Cryomyces minteri</name>
    <dbReference type="NCBI Taxonomy" id="331657"/>
    <lineage>
        <taxon>Eukaryota</taxon>
        <taxon>Fungi</taxon>
        <taxon>Dikarya</taxon>
        <taxon>Ascomycota</taxon>
        <taxon>Pezizomycotina</taxon>
        <taxon>Dothideomycetes</taxon>
        <taxon>Dothideomycetes incertae sedis</taxon>
        <taxon>Cryomyces</taxon>
    </lineage>
</organism>
<feature type="domain" description="AD" evidence="3">
    <location>
        <begin position="107"/>
        <end position="207"/>
    </location>
</feature>
<dbReference type="OrthoDB" id="1057137at2759"/>
<evidence type="ECO:0000256" key="2">
    <source>
        <dbReference type="SAM" id="MobiDB-lite"/>
    </source>
</evidence>
<dbReference type="PANTHER" id="PTHR13542">
    <property type="entry name" value="LSM12 HOMOLOG"/>
    <property type="match status" value="1"/>
</dbReference>